<keyword evidence="2" id="KW-1185">Reference proteome</keyword>
<reference evidence="1" key="2">
    <citation type="submission" date="2015-06" db="UniProtKB">
        <authorList>
            <consortium name="EnsemblMetazoa"/>
        </authorList>
    </citation>
    <scope>IDENTIFICATION</scope>
</reference>
<dbReference type="AlphaFoldDB" id="T1GY18"/>
<dbReference type="EnsemblMetazoa" id="MESCA008738-RA">
    <property type="protein sequence ID" value="MESCA008738-PA"/>
    <property type="gene ID" value="MESCA008738"/>
</dbReference>
<sequence>MFNYVRECLRDTIPINKSINLIEIIDDLLFFWNVKDCCLHVINWRALKSLNKDSIKYQEQNTSVNSLEFLYFEVQTYEFK</sequence>
<accession>T1GY18</accession>
<evidence type="ECO:0000313" key="1">
    <source>
        <dbReference type="EnsemblMetazoa" id="MESCA008738-PA"/>
    </source>
</evidence>
<organism evidence="1 2">
    <name type="scientific">Megaselia scalaris</name>
    <name type="common">Humpbacked fly</name>
    <name type="synonym">Phora scalaris</name>
    <dbReference type="NCBI Taxonomy" id="36166"/>
    <lineage>
        <taxon>Eukaryota</taxon>
        <taxon>Metazoa</taxon>
        <taxon>Ecdysozoa</taxon>
        <taxon>Arthropoda</taxon>
        <taxon>Hexapoda</taxon>
        <taxon>Insecta</taxon>
        <taxon>Pterygota</taxon>
        <taxon>Neoptera</taxon>
        <taxon>Endopterygota</taxon>
        <taxon>Diptera</taxon>
        <taxon>Brachycera</taxon>
        <taxon>Muscomorpha</taxon>
        <taxon>Platypezoidea</taxon>
        <taxon>Phoridae</taxon>
        <taxon>Megaseliini</taxon>
        <taxon>Megaselia</taxon>
    </lineage>
</organism>
<dbReference type="HOGENOM" id="CLU_2592487_0_0_1"/>
<reference evidence="2" key="1">
    <citation type="submission" date="2013-02" db="EMBL/GenBank/DDBJ databases">
        <authorList>
            <person name="Hughes D."/>
        </authorList>
    </citation>
    <scope>NUCLEOTIDE SEQUENCE</scope>
    <source>
        <strain>Durham</strain>
        <strain evidence="2">NC isolate 2 -- Noor lab</strain>
    </source>
</reference>
<dbReference type="InterPro" id="IPR019321">
    <property type="entry name" value="Nucleoporin_Nup88"/>
</dbReference>
<proteinExistence type="predicted"/>
<evidence type="ECO:0000313" key="2">
    <source>
        <dbReference type="Proteomes" id="UP000015102"/>
    </source>
</evidence>
<dbReference type="EMBL" id="CAQQ02386051">
    <property type="status" value="NOT_ANNOTATED_CDS"/>
    <property type="molecule type" value="Genomic_DNA"/>
</dbReference>
<dbReference type="EMBL" id="CAQQ02386050">
    <property type="status" value="NOT_ANNOTATED_CDS"/>
    <property type="molecule type" value="Genomic_DNA"/>
</dbReference>
<dbReference type="STRING" id="36166.T1GY18"/>
<name>T1GY18_MEGSC</name>
<protein>
    <submittedName>
        <fullName evidence="1">Uncharacterized protein</fullName>
    </submittedName>
</protein>
<dbReference type="Proteomes" id="UP000015102">
    <property type="component" value="Unassembled WGS sequence"/>
</dbReference>
<dbReference type="Pfam" id="PF10168">
    <property type="entry name" value="Nup88"/>
    <property type="match status" value="1"/>
</dbReference>